<keyword evidence="2" id="KW-0963">Cytoplasm</keyword>
<dbReference type="PANTHER" id="PTHR31250:SF27">
    <property type="entry name" value="IQ DOMAIN-CONTAINING PROTEIN IQM5"/>
    <property type="match status" value="1"/>
</dbReference>
<dbReference type="Proteomes" id="UP000238322">
    <property type="component" value="Unassembled WGS sequence"/>
</dbReference>
<sequence>MPKVYNSIPTKDQWKIDLGLKRLLGGNKKSPFPAMERLGRLIEEYSTLPGGGTAREVFRRKLQLYYMFRQAQFVVKNNVKGKAYAKSKMGGELSDNQLDAVQGLYNYISGVLANSLNCVPNQLDQQLTVMFGKIVTDHGNQEDANAVAADMMQWYQTDVARQLFKLSFRAGKANKWSYAGAAGKGALNLYDTDAARDNLENGGSLYVMDHRGRIYVSGREGEQALKHSSFMAGGATQAAGTIRIERGTVKWFSGRSGHYQPTVSQMVNLIERLRTYCVDISKVIVYRENYSQEWENTPWRYFEGCCATDLLARRAWPTGVSPNSMRVG</sequence>
<proteinExistence type="predicted"/>
<evidence type="ECO:0000313" key="3">
    <source>
        <dbReference type="EMBL" id="PQO32414.1"/>
    </source>
</evidence>
<reference evidence="3 4" key="1">
    <citation type="submission" date="2018-02" db="EMBL/GenBank/DDBJ databases">
        <title>Comparative genomes isolates from brazilian mangrove.</title>
        <authorList>
            <person name="Araujo J.E."/>
            <person name="Taketani R.G."/>
            <person name="Silva M.C.P."/>
            <person name="Loureco M.V."/>
            <person name="Andreote F.D."/>
        </authorList>
    </citation>
    <scope>NUCLEOTIDE SEQUENCE [LARGE SCALE GENOMIC DNA]</scope>
    <source>
        <strain evidence="3 4">Hex-1 MGV</strain>
    </source>
</reference>
<dbReference type="OrthoDB" id="2677932at2"/>
<dbReference type="RefSeq" id="WP_105331426.1">
    <property type="nucleotide sequence ID" value="NZ_PUHY01000012.1"/>
</dbReference>
<evidence type="ECO:0000313" key="4">
    <source>
        <dbReference type="Proteomes" id="UP000238322"/>
    </source>
</evidence>
<dbReference type="EMBL" id="PUHY01000012">
    <property type="protein sequence ID" value="PQO32414.1"/>
    <property type="molecule type" value="Genomic_DNA"/>
</dbReference>
<dbReference type="AlphaFoldDB" id="A0A2S8FKF6"/>
<dbReference type="GO" id="GO:0005737">
    <property type="term" value="C:cytoplasm"/>
    <property type="evidence" value="ECO:0007669"/>
    <property type="project" value="UniProtKB-SubCell"/>
</dbReference>
<evidence type="ECO:0000256" key="2">
    <source>
        <dbReference type="ARBA" id="ARBA00022490"/>
    </source>
</evidence>
<name>A0A2S8FKF6_9BACT</name>
<protein>
    <submittedName>
        <fullName evidence="3">Uncharacterized protein</fullName>
    </submittedName>
</protein>
<comment type="caution">
    <text evidence="3">The sequence shown here is derived from an EMBL/GenBank/DDBJ whole genome shotgun (WGS) entry which is preliminary data.</text>
</comment>
<gene>
    <name evidence="3" type="ORF">C5Y83_19525</name>
</gene>
<dbReference type="InterPro" id="IPR044159">
    <property type="entry name" value="IQM"/>
</dbReference>
<comment type="subcellular location">
    <subcellularLocation>
        <location evidence="1">Cytoplasm</location>
    </subcellularLocation>
</comment>
<evidence type="ECO:0000256" key="1">
    <source>
        <dbReference type="ARBA" id="ARBA00004496"/>
    </source>
</evidence>
<dbReference type="PANTHER" id="PTHR31250">
    <property type="entry name" value="IQ DOMAIN-CONTAINING PROTEIN IQM3"/>
    <property type="match status" value="1"/>
</dbReference>
<accession>A0A2S8FKF6</accession>
<organism evidence="3 4">
    <name type="scientific">Blastopirellula marina</name>
    <dbReference type="NCBI Taxonomy" id="124"/>
    <lineage>
        <taxon>Bacteria</taxon>
        <taxon>Pseudomonadati</taxon>
        <taxon>Planctomycetota</taxon>
        <taxon>Planctomycetia</taxon>
        <taxon>Pirellulales</taxon>
        <taxon>Pirellulaceae</taxon>
        <taxon>Blastopirellula</taxon>
    </lineage>
</organism>